<evidence type="ECO:0000256" key="3">
    <source>
        <dbReference type="ARBA" id="ARBA00005043"/>
    </source>
</evidence>
<evidence type="ECO:0000256" key="6">
    <source>
        <dbReference type="ARBA" id="ARBA00022490"/>
    </source>
</evidence>
<dbReference type="Gene3D" id="3.40.50.300">
    <property type="entry name" value="P-loop containing nucleotide triphosphate hydrolases"/>
    <property type="match status" value="1"/>
</dbReference>
<evidence type="ECO:0000313" key="10">
    <source>
        <dbReference type="EMBL" id="AMD20840.1"/>
    </source>
</evidence>
<evidence type="ECO:0000256" key="2">
    <source>
        <dbReference type="ARBA" id="ARBA00004496"/>
    </source>
</evidence>
<dbReference type="AlphaFoldDB" id="A0A0X8HSX1"/>
<evidence type="ECO:0000256" key="5">
    <source>
        <dbReference type="ARBA" id="ARBA00020265"/>
    </source>
</evidence>
<evidence type="ECO:0000256" key="9">
    <source>
        <dbReference type="SAM" id="MobiDB-lite"/>
    </source>
</evidence>
<evidence type="ECO:0000256" key="1">
    <source>
        <dbReference type="ARBA" id="ARBA00004123"/>
    </source>
</evidence>
<feature type="compositionally biased region" description="Basic and acidic residues" evidence="9">
    <location>
        <begin position="433"/>
        <end position="448"/>
    </location>
</feature>
<evidence type="ECO:0000256" key="7">
    <source>
        <dbReference type="ARBA" id="ARBA00022694"/>
    </source>
</evidence>
<organism evidence="10 11">
    <name type="scientific">Eremothecium sinecaudum</name>
    <dbReference type="NCBI Taxonomy" id="45286"/>
    <lineage>
        <taxon>Eukaryota</taxon>
        <taxon>Fungi</taxon>
        <taxon>Dikarya</taxon>
        <taxon>Ascomycota</taxon>
        <taxon>Saccharomycotina</taxon>
        <taxon>Saccharomycetes</taxon>
        <taxon>Saccharomycetales</taxon>
        <taxon>Saccharomycetaceae</taxon>
        <taxon>Eremothecium</taxon>
    </lineage>
</organism>
<dbReference type="OrthoDB" id="289162at2759"/>
<dbReference type="EMBL" id="CP014244">
    <property type="protein sequence ID" value="AMD20840.1"/>
    <property type="molecule type" value="Genomic_DNA"/>
</dbReference>
<reference evidence="10 11" key="1">
    <citation type="submission" date="2016-01" db="EMBL/GenBank/DDBJ databases">
        <title>Genome sequence of the yeast Holleya sinecauda.</title>
        <authorList>
            <person name="Dietrich F.S."/>
        </authorList>
    </citation>
    <scope>NUCLEOTIDE SEQUENCE [LARGE SCALE GENOMIC DNA]</scope>
    <source>
        <strain evidence="10 11">ATCC 58844</strain>
    </source>
</reference>
<feature type="compositionally biased region" description="Polar residues" evidence="9">
    <location>
        <begin position="456"/>
        <end position="466"/>
    </location>
</feature>
<feature type="region of interest" description="Disordered" evidence="9">
    <location>
        <begin position="428"/>
        <end position="466"/>
    </location>
</feature>
<keyword evidence="7" id="KW-0819">tRNA processing</keyword>
<dbReference type="GeneID" id="28724105"/>
<feature type="region of interest" description="Disordered" evidence="9">
    <location>
        <begin position="75"/>
        <end position="95"/>
    </location>
</feature>
<dbReference type="GO" id="GO:0005737">
    <property type="term" value="C:cytoplasm"/>
    <property type="evidence" value="ECO:0007669"/>
    <property type="project" value="UniProtKB-SubCell"/>
</dbReference>
<comment type="similarity">
    <text evidence="4">Belongs to the ELP4 family.</text>
</comment>
<dbReference type="RefSeq" id="XP_017987836.1">
    <property type="nucleotide sequence ID" value="XM_018132347.1"/>
</dbReference>
<dbReference type="PANTHER" id="PTHR12896:SF1">
    <property type="entry name" value="ELONGATOR COMPLEX PROTEIN 4"/>
    <property type="match status" value="1"/>
</dbReference>
<dbReference type="Pfam" id="PF05625">
    <property type="entry name" value="PAXNEB"/>
    <property type="match status" value="1"/>
</dbReference>
<keyword evidence="8" id="KW-0539">Nucleus</keyword>
<proteinExistence type="inferred from homology"/>
<gene>
    <name evidence="10" type="ORF">AW171_hschr42758</name>
</gene>
<name>A0A0X8HSX1_9SACH</name>
<keyword evidence="6" id="KW-0963">Cytoplasm</keyword>
<feature type="compositionally biased region" description="Low complexity" evidence="9">
    <location>
        <begin position="84"/>
        <end position="95"/>
    </location>
</feature>
<feature type="region of interest" description="Disordered" evidence="9">
    <location>
        <begin position="20"/>
        <end position="50"/>
    </location>
</feature>
<evidence type="ECO:0000256" key="4">
    <source>
        <dbReference type="ARBA" id="ARBA00007573"/>
    </source>
</evidence>
<accession>A0A0X8HSX1</accession>
<keyword evidence="11" id="KW-1185">Reference proteome</keyword>
<dbReference type="STRING" id="45286.A0A0X8HSX1"/>
<dbReference type="CDD" id="cd19494">
    <property type="entry name" value="Elp4"/>
    <property type="match status" value="1"/>
</dbReference>
<protein>
    <recommendedName>
        <fullName evidence="5">Elongator complex protein 4</fullName>
    </recommendedName>
</protein>
<dbReference type="InterPro" id="IPR027417">
    <property type="entry name" value="P-loop_NTPase"/>
</dbReference>
<evidence type="ECO:0000256" key="8">
    <source>
        <dbReference type="ARBA" id="ARBA00023242"/>
    </source>
</evidence>
<dbReference type="GO" id="GO:0008023">
    <property type="term" value="C:transcription elongation factor complex"/>
    <property type="evidence" value="ECO:0007669"/>
    <property type="project" value="TreeGrafter"/>
</dbReference>
<dbReference type="UniPathway" id="UPA00988"/>
<dbReference type="InterPro" id="IPR008728">
    <property type="entry name" value="Elongator_complex_protein_4"/>
</dbReference>
<evidence type="ECO:0000313" key="11">
    <source>
        <dbReference type="Proteomes" id="UP000243052"/>
    </source>
</evidence>
<comment type="pathway">
    <text evidence="3">tRNA modification; 5-methoxycarbonylmethyl-2-thiouridine-tRNA biosynthesis.</text>
</comment>
<dbReference type="Proteomes" id="UP000243052">
    <property type="component" value="Chromosome iv"/>
</dbReference>
<comment type="subcellular location">
    <subcellularLocation>
        <location evidence="2">Cytoplasm</location>
    </subcellularLocation>
    <subcellularLocation>
        <location evidence="1">Nucleus</location>
    </subcellularLocation>
</comment>
<dbReference type="GO" id="GO:0033588">
    <property type="term" value="C:elongator holoenzyme complex"/>
    <property type="evidence" value="ECO:0007669"/>
    <property type="project" value="InterPro"/>
</dbReference>
<dbReference type="GO" id="GO:0002098">
    <property type="term" value="P:tRNA wobble uridine modification"/>
    <property type="evidence" value="ECO:0007669"/>
    <property type="project" value="InterPro"/>
</dbReference>
<sequence>MSFRKRNDIINRPSQIAVPGRETGVNRGIGSRHGRVPTIDVPQRAPGRHMEPEVNRKITQLAAKIGVMDLSSPLINENHPGIRPSPSTSQQTTSTGCNDLDKLLGHMGLPLGNSLLIEEQTSTDFASILAKLFASQGIVHNRVDGSTAATKGNTHLVVLTTNTSYAAELPGVFKGSSKTVKKTKISEQESKITVQNLVGSIPSVHQPTRYQDLKIAWRYGLADEGAKKTSEISDSDTYPNYNSHFDITSRLVPAPSAAEVTYVSPLQSPITTLCQIETIIKNNRNKLVRILLPNMLHPALYPPNFSQLQVIIPLLHGIRALLKKYSANCVLLATISSELLMNHSNLLLMQIEAMFDSVINLEPFNQDMLQLLERAYKSQPNKVQHGLVHVYKLPVFSEAGGMHIMKSEWAFKNGKKKFEIEAWGIPVDDDNDHIDARNEPYKKAESKRQTPMGEQHAQQHSPELDF</sequence>
<dbReference type="PANTHER" id="PTHR12896">
    <property type="entry name" value="PAX6 NEIGHBOR PROTEIN PAXNEB"/>
    <property type="match status" value="1"/>
</dbReference>